<protein>
    <submittedName>
        <fullName evidence="1">Uncharacterized protein</fullName>
    </submittedName>
</protein>
<organism evidence="1 2">
    <name type="scientific">Methylovulum psychrotolerans</name>
    <dbReference type="NCBI Taxonomy" id="1704499"/>
    <lineage>
        <taxon>Bacteria</taxon>
        <taxon>Pseudomonadati</taxon>
        <taxon>Pseudomonadota</taxon>
        <taxon>Gammaproteobacteria</taxon>
        <taxon>Methylococcales</taxon>
        <taxon>Methylococcaceae</taxon>
        <taxon>Methylovulum</taxon>
    </lineage>
</organism>
<sequence length="132" mass="14797">MKKVNQMKAVRLRNGRLHKQMTANNHLTQHTQVSAGELWEMICGSNSILGLFAGVRGLHYLVQGINVETVADERFQASVTIDPSDGVSPLMRISTGTYHKIYQRMKKGIDILSKDNHAPMDCTRLGLWGFSE</sequence>
<keyword evidence="2" id="KW-1185">Reference proteome</keyword>
<accession>A0A1Z4C4S4</accession>
<dbReference type="EMBL" id="CP022129">
    <property type="protein sequence ID" value="ASF48484.1"/>
    <property type="molecule type" value="Genomic_DNA"/>
</dbReference>
<dbReference type="RefSeq" id="WP_088621346.1">
    <property type="nucleotide sequence ID" value="NZ_CP022129.1"/>
</dbReference>
<proteinExistence type="predicted"/>
<dbReference type="Proteomes" id="UP000197019">
    <property type="component" value="Chromosome"/>
</dbReference>
<dbReference type="KEGG" id="mpsy:CEK71_21835"/>
<evidence type="ECO:0000313" key="1">
    <source>
        <dbReference type="EMBL" id="ASF48484.1"/>
    </source>
</evidence>
<evidence type="ECO:0000313" key="2">
    <source>
        <dbReference type="Proteomes" id="UP000197019"/>
    </source>
</evidence>
<reference evidence="1 2" key="1">
    <citation type="submission" date="2017-06" db="EMBL/GenBank/DDBJ databases">
        <title>Genome Sequencing of the methanotroph Methylovulum psychrotolerants str. HV10-M2 isolated from a high-altitude environment.</title>
        <authorList>
            <person name="Mateos-Rivera A."/>
        </authorList>
    </citation>
    <scope>NUCLEOTIDE SEQUENCE [LARGE SCALE GENOMIC DNA]</scope>
    <source>
        <strain evidence="1 2">HV10_M2</strain>
    </source>
</reference>
<dbReference type="AlphaFoldDB" id="A0A1Z4C4S4"/>
<name>A0A1Z4C4S4_9GAMM</name>
<gene>
    <name evidence="1" type="ORF">CEK71_21835</name>
</gene>